<dbReference type="InterPro" id="IPR052169">
    <property type="entry name" value="CW_Biosynth-Accessory"/>
</dbReference>
<dbReference type="Pfam" id="PF09587">
    <property type="entry name" value="PGA_cap"/>
    <property type="match status" value="1"/>
</dbReference>
<evidence type="ECO:0000313" key="4">
    <source>
        <dbReference type="EMBL" id="GAA2608837.1"/>
    </source>
</evidence>
<sequence>MAAALLGGLAGCGSPTSEPPQHGAPKYTGTGYEKEEDGQAAAKGSGETGKRGQALPQGHRSKRAARGFSLVATGDLLIHDSVIRQARADAGGSGYDFSRMIAAAKPMASGADLAICHMETVYGADGGPFTGYPLFQTPPQLAHSVKKTGYDSCSTASNHTLDAGAEGVGRTLKAMDAAGLKHVGSARSAAERKRPAVLRAGGAKVAQLAYTYGTNGIPVPEDKPWLVNLIDPERIIADARAARRAGADVVVASMHWGTEWQEDPDSLQRSVAGKLTASRSHGRRDIDLIIGTHAHVPQAYEKVNGTWVVYGMGDQIAGKMNDPRGSMGTAARFRFAPPTKRGHGEWTVEKAEFTPFLMETEPRQTLVDLATKESRSSGNAQQDEAYDSIRKVVYSRGAAKDGLRMVP</sequence>
<dbReference type="InterPro" id="IPR029052">
    <property type="entry name" value="Metallo-depent_PP-like"/>
</dbReference>
<dbReference type="SMART" id="SM00854">
    <property type="entry name" value="PGA_cap"/>
    <property type="match status" value="1"/>
</dbReference>
<comment type="caution">
    <text evidence="4">The sequence shown here is derived from an EMBL/GenBank/DDBJ whole genome shotgun (WGS) entry which is preliminary data.</text>
</comment>
<dbReference type="Gene3D" id="3.60.21.10">
    <property type="match status" value="1"/>
</dbReference>
<dbReference type="Proteomes" id="UP001501447">
    <property type="component" value="Unassembled WGS sequence"/>
</dbReference>
<gene>
    <name evidence="4" type="ORF">GCM10009863_22820</name>
</gene>
<proteinExistence type="inferred from homology"/>
<dbReference type="PANTHER" id="PTHR33393">
    <property type="entry name" value="POLYGLUTAMINE SYNTHESIS ACCESSORY PROTEIN RV0574C-RELATED"/>
    <property type="match status" value="1"/>
</dbReference>
<dbReference type="SUPFAM" id="SSF56300">
    <property type="entry name" value="Metallo-dependent phosphatases"/>
    <property type="match status" value="1"/>
</dbReference>
<dbReference type="CDD" id="cd07381">
    <property type="entry name" value="MPP_CapA"/>
    <property type="match status" value="1"/>
</dbReference>
<dbReference type="PANTHER" id="PTHR33393:SF13">
    <property type="entry name" value="PGA BIOSYNTHESIS PROTEIN CAPA"/>
    <property type="match status" value="1"/>
</dbReference>
<organism evidence="4 5">
    <name type="scientific">Streptomyces axinellae</name>
    <dbReference type="NCBI Taxonomy" id="552788"/>
    <lineage>
        <taxon>Bacteria</taxon>
        <taxon>Bacillati</taxon>
        <taxon>Actinomycetota</taxon>
        <taxon>Actinomycetes</taxon>
        <taxon>Kitasatosporales</taxon>
        <taxon>Streptomycetaceae</taxon>
        <taxon>Streptomyces</taxon>
    </lineage>
</organism>
<evidence type="ECO:0000313" key="5">
    <source>
        <dbReference type="Proteomes" id="UP001501447"/>
    </source>
</evidence>
<feature type="domain" description="Capsule synthesis protein CapA" evidence="3">
    <location>
        <begin position="69"/>
        <end position="319"/>
    </location>
</feature>
<dbReference type="EMBL" id="BAAARJ010000006">
    <property type="protein sequence ID" value="GAA2608837.1"/>
    <property type="molecule type" value="Genomic_DNA"/>
</dbReference>
<evidence type="ECO:0000256" key="1">
    <source>
        <dbReference type="ARBA" id="ARBA00005662"/>
    </source>
</evidence>
<evidence type="ECO:0000256" key="2">
    <source>
        <dbReference type="SAM" id="MobiDB-lite"/>
    </source>
</evidence>
<dbReference type="InterPro" id="IPR019079">
    <property type="entry name" value="Capsule_synth_CapA"/>
</dbReference>
<accession>A0ABP6CF20</accession>
<protein>
    <submittedName>
        <fullName evidence="4">CapA family protein</fullName>
    </submittedName>
</protein>
<comment type="similarity">
    <text evidence="1">Belongs to the CapA family.</text>
</comment>
<feature type="region of interest" description="Disordered" evidence="2">
    <location>
        <begin position="1"/>
        <end position="63"/>
    </location>
</feature>
<name>A0ABP6CF20_9ACTN</name>
<reference evidence="5" key="1">
    <citation type="journal article" date="2019" name="Int. J. Syst. Evol. Microbiol.">
        <title>The Global Catalogue of Microorganisms (GCM) 10K type strain sequencing project: providing services to taxonomists for standard genome sequencing and annotation.</title>
        <authorList>
            <consortium name="The Broad Institute Genomics Platform"/>
            <consortium name="The Broad Institute Genome Sequencing Center for Infectious Disease"/>
            <person name="Wu L."/>
            <person name="Ma J."/>
        </authorList>
    </citation>
    <scope>NUCLEOTIDE SEQUENCE [LARGE SCALE GENOMIC DNA]</scope>
    <source>
        <strain evidence="5">JCM 16373</strain>
    </source>
</reference>
<evidence type="ECO:0000259" key="3">
    <source>
        <dbReference type="SMART" id="SM00854"/>
    </source>
</evidence>
<keyword evidence="5" id="KW-1185">Reference proteome</keyword>